<dbReference type="EC" id="3.2.1.49" evidence="4"/>
<gene>
    <name evidence="4" type="primary">nagA_1</name>
    <name evidence="4" type="ORF">Pan54_11840</name>
</gene>
<dbReference type="Gene3D" id="3.40.50.720">
    <property type="entry name" value="NAD(P)-binding Rossmann-like Domain"/>
    <property type="match status" value="1"/>
</dbReference>
<keyword evidence="4" id="KW-0326">Glycosidase</keyword>
<name>A0A5C5XBT5_9PLAN</name>
<dbReference type="Pfam" id="PF01408">
    <property type="entry name" value="GFO_IDH_MocA"/>
    <property type="match status" value="1"/>
</dbReference>
<evidence type="ECO:0000259" key="2">
    <source>
        <dbReference type="Pfam" id="PF01408"/>
    </source>
</evidence>
<dbReference type="Gene3D" id="3.30.360.10">
    <property type="entry name" value="Dihydrodipicolinate Reductase, domain 2"/>
    <property type="match status" value="1"/>
</dbReference>
<dbReference type="InterPro" id="IPR019546">
    <property type="entry name" value="TAT_signal_bac_arc"/>
</dbReference>
<keyword evidence="4" id="KW-0378">Hydrolase</keyword>
<dbReference type="InterPro" id="IPR000683">
    <property type="entry name" value="Gfo/Idh/MocA-like_OxRdtase_N"/>
</dbReference>
<feature type="domain" description="Gfo/Idh/MocA-like oxidoreductase bacterial type C-terminal" evidence="3">
    <location>
        <begin position="260"/>
        <end position="332"/>
    </location>
</feature>
<evidence type="ECO:0000259" key="3">
    <source>
        <dbReference type="Pfam" id="PF19051"/>
    </source>
</evidence>
<dbReference type="SUPFAM" id="SSF51735">
    <property type="entry name" value="NAD(P)-binding Rossmann-fold domains"/>
    <property type="match status" value="1"/>
</dbReference>
<evidence type="ECO:0000313" key="4">
    <source>
        <dbReference type="EMBL" id="TWT60470.1"/>
    </source>
</evidence>
<protein>
    <submittedName>
        <fullName evidence="4">Alpha-N-acetylgalactosaminidase</fullName>
        <ecNumber evidence="4">3.2.1.49</ecNumber>
    </submittedName>
</protein>
<dbReference type="SUPFAM" id="SSF55347">
    <property type="entry name" value="Glyceraldehyde-3-phosphate dehydrogenase-like, C-terminal domain"/>
    <property type="match status" value="1"/>
</dbReference>
<feature type="domain" description="Gfo/Idh/MocA-like oxidoreductase N-terminal" evidence="2">
    <location>
        <begin position="72"/>
        <end position="214"/>
    </location>
</feature>
<dbReference type="PANTHER" id="PTHR43818:SF10">
    <property type="entry name" value="NADH-DEPENDENT DEHYDROGENASE-RELATED"/>
    <property type="match status" value="1"/>
</dbReference>
<comment type="caution">
    <text evidence="4">The sequence shown here is derived from an EMBL/GenBank/DDBJ whole genome shotgun (WGS) entry which is preliminary data.</text>
</comment>
<dbReference type="EMBL" id="SJPG01000001">
    <property type="protein sequence ID" value="TWT60470.1"/>
    <property type="molecule type" value="Genomic_DNA"/>
</dbReference>
<dbReference type="PANTHER" id="PTHR43818">
    <property type="entry name" value="BCDNA.GH03377"/>
    <property type="match status" value="1"/>
</dbReference>
<proteinExistence type="predicted"/>
<dbReference type="Pfam" id="PF19051">
    <property type="entry name" value="GFO_IDH_MocA_C2"/>
    <property type="match status" value="1"/>
</dbReference>
<dbReference type="AlphaFoldDB" id="A0A5C5XBT5"/>
<feature type="region of interest" description="Disordered" evidence="1">
    <location>
        <begin position="1"/>
        <end position="31"/>
    </location>
</feature>
<sequence length="499" mass="55298">MNPDHSIDTSSTQQSTTADRSQVETVREKSSAVNRRKFLKQAATGVAAGMAFQIVPRHVLGGKGFVPPSEKINIAMIGCGGRARGNLKGVMQHADAQVIAVADPAQETDTKSLRIYRTVNGRMPFKSEIEGFYAAKTPSHGCAEYEDYRVMLDREEGIDAVMISTPDHQHAHNAVHAMRLGKHCYCEKPLTHNIREARLVSKVAKEMQVATQMGNQGHSRDTMAQTIELIRSGAVGDVTEVHSWVPAKRWNPELMAPPTQAESVPKGLNWDLWIGPRPLRPFHSAYHPVHWRDFWEFGCGALGDFACHDMDSPTWALNLYAPATVEAHCVGQTHPDLAPQGTICYFHFPKSGDQQELKITWYDGGVMPELPEGVDPVRSRYSRGVMFVGTKGHLLCEGAGGTPRLIQNGELIEKPELPPATIPRVQDHYRDWLDACKGGRPALSNFEYGSRLTEITLLGVLAVRTGGKLNWNHDKMQVTNNPETEVIINGTYRKGWEVS</sequence>
<evidence type="ECO:0000313" key="5">
    <source>
        <dbReference type="Proteomes" id="UP000316095"/>
    </source>
</evidence>
<feature type="compositionally biased region" description="Basic and acidic residues" evidence="1">
    <location>
        <begin position="21"/>
        <end position="30"/>
    </location>
</feature>
<keyword evidence="5" id="KW-1185">Reference proteome</keyword>
<reference evidence="4 5" key="1">
    <citation type="submission" date="2019-02" db="EMBL/GenBank/DDBJ databases">
        <title>Deep-cultivation of Planctomycetes and their phenomic and genomic characterization uncovers novel biology.</title>
        <authorList>
            <person name="Wiegand S."/>
            <person name="Jogler M."/>
            <person name="Boedeker C."/>
            <person name="Pinto D."/>
            <person name="Vollmers J."/>
            <person name="Rivas-Marin E."/>
            <person name="Kohn T."/>
            <person name="Peeters S.H."/>
            <person name="Heuer A."/>
            <person name="Rast P."/>
            <person name="Oberbeckmann S."/>
            <person name="Bunk B."/>
            <person name="Jeske O."/>
            <person name="Meyerdierks A."/>
            <person name="Storesund J.E."/>
            <person name="Kallscheuer N."/>
            <person name="Luecker S."/>
            <person name="Lage O.M."/>
            <person name="Pohl T."/>
            <person name="Merkel B.J."/>
            <person name="Hornburger P."/>
            <person name="Mueller R.-W."/>
            <person name="Bruemmer F."/>
            <person name="Labrenz M."/>
            <person name="Spormann A.M."/>
            <person name="Op Den Camp H."/>
            <person name="Overmann J."/>
            <person name="Amann R."/>
            <person name="Jetten M.S.M."/>
            <person name="Mascher T."/>
            <person name="Medema M.H."/>
            <person name="Devos D.P."/>
            <person name="Kaster A.-K."/>
            <person name="Ovreas L."/>
            <person name="Rohde M."/>
            <person name="Galperin M.Y."/>
            <person name="Jogler C."/>
        </authorList>
    </citation>
    <scope>NUCLEOTIDE SEQUENCE [LARGE SCALE GENOMIC DNA]</scope>
    <source>
        <strain evidence="4 5">Pan54</strain>
    </source>
</reference>
<dbReference type="OrthoDB" id="255433at2"/>
<dbReference type="GO" id="GO:0008456">
    <property type="term" value="F:alpha-N-acetylgalactosaminidase activity"/>
    <property type="evidence" value="ECO:0007669"/>
    <property type="project" value="UniProtKB-EC"/>
</dbReference>
<organism evidence="4 5">
    <name type="scientific">Rubinisphaera italica</name>
    <dbReference type="NCBI Taxonomy" id="2527969"/>
    <lineage>
        <taxon>Bacteria</taxon>
        <taxon>Pseudomonadati</taxon>
        <taxon>Planctomycetota</taxon>
        <taxon>Planctomycetia</taxon>
        <taxon>Planctomycetales</taxon>
        <taxon>Planctomycetaceae</taxon>
        <taxon>Rubinisphaera</taxon>
    </lineage>
</organism>
<dbReference type="GO" id="GO:0000166">
    <property type="term" value="F:nucleotide binding"/>
    <property type="evidence" value="ECO:0007669"/>
    <property type="project" value="InterPro"/>
</dbReference>
<dbReference type="InterPro" id="IPR050463">
    <property type="entry name" value="Gfo/Idh/MocA_oxidrdct_glycsds"/>
</dbReference>
<dbReference type="InterPro" id="IPR036291">
    <property type="entry name" value="NAD(P)-bd_dom_sf"/>
</dbReference>
<evidence type="ECO:0000256" key="1">
    <source>
        <dbReference type="SAM" id="MobiDB-lite"/>
    </source>
</evidence>
<dbReference type="InterPro" id="IPR043906">
    <property type="entry name" value="Gfo/Idh/MocA_OxRdtase_bact_C"/>
</dbReference>
<dbReference type="Proteomes" id="UP000316095">
    <property type="component" value="Unassembled WGS sequence"/>
</dbReference>
<accession>A0A5C5XBT5</accession>
<dbReference type="NCBIfam" id="TIGR01409">
    <property type="entry name" value="TAT_signal_seq"/>
    <property type="match status" value="1"/>
</dbReference>